<dbReference type="OrthoDB" id="979995at2"/>
<evidence type="ECO:0000313" key="1">
    <source>
        <dbReference type="EMBL" id="SHH61746.1"/>
    </source>
</evidence>
<accession>A0A1M5UFY6</accession>
<dbReference type="Proteomes" id="UP000184212">
    <property type="component" value="Unassembled WGS sequence"/>
</dbReference>
<dbReference type="EMBL" id="FQWQ01000003">
    <property type="protein sequence ID" value="SHH61746.1"/>
    <property type="molecule type" value="Genomic_DNA"/>
</dbReference>
<gene>
    <name evidence="1" type="ORF">SAMN04488109_4655</name>
</gene>
<sequence>MVRKKIVITSIFAGLIVCLAAIFRPVPAASPENTLKSHGTVETVFETGENDLVFKLKGDDRIYYLNQGLENGLTLAELREDLSGQAVEIYYVKYWTPIDPLSKLKHIAKVDVNRTTLYSEIK</sequence>
<organism evidence="1 2">
    <name type="scientific">Chryseolinea serpens</name>
    <dbReference type="NCBI Taxonomy" id="947013"/>
    <lineage>
        <taxon>Bacteria</taxon>
        <taxon>Pseudomonadati</taxon>
        <taxon>Bacteroidota</taxon>
        <taxon>Cytophagia</taxon>
        <taxon>Cytophagales</taxon>
        <taxon>Fulvivirgaceae</taxon>
        <taxon>Chryseolinea</taxon>
    </lineage>
</organism>
<proteinExistence type="predicted"/>
<protein>
    <submittedName>
        <fullName evidence="1">Uncharacterized protein</fullName>
    </submittedName>
</protein>
<reference evidence="1 2" key="1">
    <citation type="submission" date="2016-11" db="EMBL/GenBank/DDBJ databases">
        <authorList>
            <person name="Jaros S."/>
            <person name="Januszkiewicz K."/>
            <person name="Wedrychowicz H."/>
        </authorList>
    </citation>
    <scope>NUCLEOTIDE SEQUENCE [LARGE SCALE GENOMIC DNA]</scope>
    <source>
        <strain evidence="1 2">DSM 24574</strain>
    </source>
</reference>
<keyword evidence="2" id="KW-1185">Reference proteome</keyword>
<dbReference type="RefSeq" id="WP_073138771.1">
    <property type="nucleotide sequence ID" value="NZ_FQWQ01000003.1"/>
</dbReference>
<evidence type="ECO:0000313" key="2">
    <source>
        <dbReference type="Proteomes" id="UP000184212"/>
    </source>
</evidence>
<name>A0A1M5UFY6_9BACT</name>
<dbReference type="AlphaFoldDB" id="A0A1M5UFY6"/>